<name>A0ABW0XTT8_9ACTN</name>
<keyword evidence="3" id="KW-1185">Reference proteome</keyword>
<gene>
    <name evidence="2" type="ORF">ACFP2V_17660</name>
</gene>
<evidence type="ECO:0000313" key="3">
    <source>
        <dbReference type="Proteomes" id="UP001596183"/>
    </source>
</evidence>
<organism evidence="2 3">
    <name type="scientific">Streptomyces incanus</name>
    <dbReference type="NCBI Taxonomy" id="887453"/>
    <lineage>
        <taxon>Bacteria</taxon>
        <taxon>Bacillati</taxon>
        <taxon>Actinomycetota</taxon>
        <taxon>Actinomycetes</taxon>
        <taxon>Kitasatosporales</taxon>
        <taxon>Streptomycetaceae</taxon>
        <taxon>Streptomyces</taxon>
    </lineage>
</organism>
<protein>
    <submittedName>
        <fullName evidence="2">Uncharacterized protein</fullName>
    </submittedName>
</protein>
<comment type="caution">
    <text evidence="2">The sequence shown here is derived from an EMBL/GenBank/DDBJ whole genome shotgun (WGS) entry which is preliminary data.</text>
</comment>
<accession>A0ABW0XTT8</accession>
<feature type="compositionally biased region" description="Polar residues" evidence="1">
    <location>
        <begin position="23"/>
        <end position="43"/>
    </location>
</feature>
<dbReference type="EMBL" id="JBHSPC010000046">
    <property type="protein sequence ID" value="MFC5671881.1"/>
    <property type="molecule type" value="Genomic_DNA"/>
</dbReference>
<dbReference type="Proteomes" id="UP001596183">
    <property type="component" value="Unassembled WGS sequence"/>
</dbReference>
<evidence type="ECO:0000256" key="1">
    <source>
        <dbReference type="SAM" id="MobiDB-lite"/>
    </source>
</evidence>
<reference evidence="3" key="1">
    <citation type="journal article" date="2019" name="Int. J. Syst. Evol. Microbiol.">
        <title>The Global Catalogue of Microorganisms (GCM) 10K type strain sequencing project: providing services to taxonomists for standard genome sequencing and annotation.</title>
        <authorList>
            <consortium name="The Broad Institute Genomics Platform"/>
            <consortium name="The Broad Institute Genome Sequencing Center for Infectious Disease"/>
            <person name="Wu L."/>
            <person name="Ma J."/>
        </authorList>
    </citation>
    <scope>NUCLEOTIDE SEQUENCE [LARGE SCALE GENOMIC DNA]</scope>
    <source>
        <strain evidence="3">JCM 13852</strain>
    </source>
</reference>
<proteinExistence type="predicted"/>
<dbReference type="RefSeq" id="WP_381212758.1">
    <property type="nucleotide sequence ID" value="NZ_JBHSPC010000046.1"/>
</dbReference>
<evidence type="ECO:0000313" key="2">
    <source>
        <dbReference type="EMBL" id="MFC5671881.1"/>
    </source>
</evidence>
<feature type="region of interest" description="Disordered" evidence="1">
    <location>
        <begin position="23"/>
        <end position="61"/>
    </location>
</feature>
<sequence>MNGWLVKLVGQVAAGESAVKFTINTSENPDGTDSTMTASTGAIQQPRPVQSGVPGVDAGDKSPRAAAEAAVAHNAVVVDVFGKQLELPPPNHLVFIAGLGVLAALEIIEWPVALAITVGHQLAHSHHGRALREFGDALEEA</sequence>